<sequence>MQFRWIHSAGLRDLQDLRDTAVEIPLDLRNPTHKFSKIWASLFRSEMDCRMGVAPWIPAVDDRMDEVGGWRCSKKNTKNMTLKIQKNATCEDKTIGEKMVET</sequence>
<name>A0ABD1X199_9LAMI</name>
<comment type="caution">
    <text evidence="1">The sequence shown here is derived from an EMBL/GenBank/DDBJ whole genome shotgun (WGS) entry which is preliminary data.</text>
</comment>
<organism evidence="1 2">
    <name type="scientific">Forsythia ovata</name>
    <dbReference type="NCBI Taxonomy" id="205694"/>
    <lineage>
        <taxon>Eukaryota</taxon>
        <taxon>Viridiplantae</taxon>
        <taxon>Streptophyta</taxon>
        <taxon>Embryophyta</taxon>
        <taxon>Tracheophyta</taxon>
        <taxon>Spermatophyta</taxon>
        <taxon>Magnoliopsida</taxon>
        <taxon>eudicotyledons</taxon>
        <taxon>Gunneridae</taxon>
        <taxon>Pentapetalae</taxon>
        <taxon>asterids</taxon>
        <taxon>lamiids</taxon>
        <taxon>Lamiales</taxon>
        <taxon>Oleaceae</taxon>
        <taxon>Forsythieae</taxon>
        <taxon>Forsythia</taxon>
    </lineage>
</organism>
<protein>
    <submittedName>
        <fullName evidence="1">Uncharacterized protein</fullName>
    </submittedName>
</protein>
<dbReference type="Proteomes" id="UP001604277">
    <property type="component" value="Unassembled WGS sequence"/>
</dbReference>
<gene>
    <name evidence="1" type="ORF">Fot_00501</name>
</gene>
<dbReference type="AlphaFoldDB" id="A0ABD1X199"/>
<keyword evidence="2" id="KW-1185">Reference proteome</keyword>
<proteinExistence type="predicted"/>
<dbReference type="EMBL" id="JBFOLJ010000001">
    <property type="protein sequence ID" value="KAL2555762.1"/>
    <property type="molecule type" value="Genomic_DNA"/>
</dbReference>
<accession>A0ABD1X199</accession>
<evidence type="ECO:0000313" key="1">
    <source>
        <dbReference type="EMBL" id="KAL2555762.1"/>
    </source>
</evidence>
<evidence type="ECO:0000313" key="2">
    <source>
        <dbReference type="Proteomes" id="UP001604277"/>
    </source>
</evidence>
<reference evidence="2" key="1">
    <citation type="submission" date="2024-07" db="EMBL/GenBank/DDBJ databases">
        <title>Two chromosome-level genome assemblies of Korean endemic species Abeliophyllum distichum and Forsythia ovata (Oleaceae).</title>
        <authorList>
            <person name="Jang H."/>
        </authorList>
    </citation>
    <scope>NUCLEOTIDE SEQUENCE [LARGE SCALE GENOMIC DNA]</scope>
</reference>